<evidence type="ECO:0000313" key="2">
    <source>
        <dbReference type="Proteomes" id="UP001187192"/>
    </source>
</evidence>
<reference evidence="1" key="1">
    <citation type="submission" date="2023-07" db="EMBL/GenBank/DDBJ databases">
        <title>draft genome sequence of fig (Ficus carica).</title>
        <authorList>
            <person name="Takahashi T."/>
            <person name="Nishimura K."/>
        </authorList>
    </citation>
    <scope>NUCLEOTIDE SEQUENCE</scope>
</reference>
<gene>
    <name evidence="1" type="ORF">TIFTF001_024694</name>
</gene>
<keyword evidence="2" id="KW-1185">Reference proteome</keyword>
<proteinExistence type="predicted"/>
<organism evidence="1 2">
    <name type="scientific">Ficus carica</name>
    <name type="common">Common fig</name>
    <dbReference type="NCBI Taxonomy" id="3494"/>
    <lineage>
        <taxon>Eukaryota</taxon>
        <taxon>Viridiplantae</taxon>
        <taxon>Streptophyta</taxon>
        <taxon>Embryophyta</taxon>
        <taxon>Tracheophyta</taxon>
        <taxon>Spermatophyta</taxon>
        <taxon>Magnoliopsida</taxon>
        <taxon>eudicotyledons</taxon>
        <taxon>Gunneridae</taxon>
        <taxon>Pentapetalae</taxon>
        <taxon>rosids</taxon>
        <taxon>fabids</taxon>
        <taxon>Rosales</taxon>
        <taxon>Moraceae</taxon>
        <taxon>Ficeae</taxon>
        <taxon>Ficus</taxon>
    </lineage>
</organism>
<dbReference type="AlphaFoldDB" id="A0AA88DF01"/>
<name>A0AA88DF01_FICCA</name>
<dbReference type="Proteomes" id="UP001187192">
    <property type="component" value="Unassembled WGS sequence"/>
</dbReference>
<comment type="caution">
    <text evidence="1">The sequence shown here is derived from an EMBL/GenBank/DDBJ whole genome shotgun (WGS) entry which is preliminary data.</text>
</comment>
<evidence type="ECO:0000313" key="1">
    <source>
        <dbReference type="EMBL" id="GMN55570.1"/>
    </source>
</evidence>
<dbReference type="EMBL" id="BTGU01000058">
    <property type="protein sequence ID" value="GMN55570.1"/>
    <property type="molecule type" value="Genomic_DNA"/>
</dbReference>
<protein>
    <submittedName>
        <fullName evidence="1">Uncharacterized protein</fullName>
    </submittedName>
</protein>
<accession>A0AA88DF01</accession>
<sequence>MRISPPQCCSLVPFPNPALPPIACNSSVISRRQPTMGLVRDAARVQHGRGSRHLRLHLRLRSRGRRG</sequence>